<dbReference type="PROSITE" id="PS50181">
    <property type="entry name" value="FBOX"/>
    <property type="match status" value="1"/>
</dbReference>
<dbReference type="SMART" id="SM00320">
    <property type="entry name" value="WD40"/>
    <property type="match status" value="6"/>
</dbReference>
<feature type="repeat" description="WD" evidence="3">
    <location>
        <begin position="425"/>
        <end position="466"/>
    </location>
</feature>
<feature type="compositionally biased region" description="Basic and acidic residues" evidence="5">
    <location>
        <begin position="802"/>
        <end position="814"/>
    </location>
</feature>
<evidence type="ECO:0000313" key="8">
    <source>
        <dbReference type="RefSeq" id="XP_036360614.1"/>
    </source>
</evidence>
<evidence type="ECO:0000256" key="4">
    <source>
        <dbReference type="SAM" id="Coils"/>
    </source>
</evidence>
<feature type="region of interest" description="Disordered" evidence="5">
    <location>
        <begin position="766"/>
        <end position="839"/>
    </location>
</feature>
<accession>A0A7E6EYX3</accession>
<keyword evidence="7" id="KW-1185">Reference proteome</keyword>
<dbReference type="InterPro" id="IPR001810">
    <property type="entry name" value="F-box_dom"/>
</dbReference>
<keyword evidence="4" id="KW-0175">Coiled coil</keyword>
<dbReference type="CDD" id="cd22136">
    <property type="entry name" value="F-box_FBXW10"/>
    <property type="match status" value="1"/>
</dbReference>
<dbReference type="Pfam" id="PF00400">
    <property type="entry name" value="WD40"/>
    <property type="match status" value="5"/>
</dbReference>
<feature type="repeat" description="WD" evidence="3">
    <location>
        <begin position="467"/>
        <end position="506"/>
    </location>
</feature>
<evidence type="ECO:0000256" key="2">
    <source>
        <dbReference type="ARBA" id="ARBA00022737"/>
    </source>
</evidence>
<evidence type="ECO:0000313" key="7">
    <source>
        <dbReference type="Proteomes" id="UP000515154"/>
    </source>
</evidence>
<feature type="region of interest" description="Disordered" evidence="5">
    <location>
        <begin position="899"/>
        <end position="922"/>
    </location>
</feature>
<dbReference type="PANTHER" id="PTHR19872:SF7">
    <property type="entry name" value="F-BOX AND WD REPEAT DOMAIN CONTAINING PROTEIN 10B-RELATED"/>
    <property type="match status" value="1"/>
</dbReference>
<dbReference type="InterPro" id="IPR051075">
    <property type="entry name" value="SCF_subunit_WD-repeat"/>
</dbReference>
<organism evidence="7 8">
    <name type="scientific">Octopus sinensis</name>
    <name type="common">East Asian common octopus</name>
    <dbReference type="NCBI Taxonomy" id="2607531"/>
    <lineage>
        <taxon>Eukaryota</taxon>
        <taxon>Metazoa</taxon>
        <taxon>Spiralia</taxon>
        <taxon>Lophotrochozoa</taxon>
        <taxon>Mollusca</taxon>
        <taxon>Cephalopoda</taxon>
        <taxon>Coleoidea</taxon>
        <taxon>Octopodiformes</taxon>
        <taxon>Octopoda</taxon>
        <taxon>Incirrata</taxon>
        <taxon>Octopodidae</taxon>
        <taxon>Octopus</taxon>
    </lineage>
</organism>
<dbReference type="InterPro" id="IPR036047">
    <property type="entry name" value="F-box-like_dom_sf"/>
</dbReference>
<protein>
    <submittedName>
        <fullName evidence="8">CMT1A duplicated region transcript 1 protein-like isoform X2</fullName>
    </submittedName>
</protein>
<dbReference type="InterPro" id="IPR036322">
    <property type="entry name" value="WD40_repeat_dom_sf"/>
</dbReference>
<dbReference type="InterPro" id="IPR019775">
    <property type="entry name" value="WD40_repeat_CS"/>
</dbReference>
<keyword evidence="2" id="KW-0677">Repeat</keyword>
<dbReference type="InterPro" id="IPR001680">
    <property type="entry name" value="WD40_rpt"/>
</dbReference>
<evidence type="ECO:0000256" key="1">
    <source>
        <dbReference type="ARBA" id="ARBA00022574"/>
    </source>
</evidence>
<reference evidence="8" key="1">
    <citation type="submission" date="2025-08" db="UniProtKB">
        <authorList>
            <consortium name="RefSeq"/>
        </authorList>
    </citation>
    <scope>IDENTIFICATION</scope>
</reference>
<dbReference type="PROSITE" id="PS50294">
    <property type="entry name" value="WD_REPEATS_REGION"/>
    <property type="match status" value="2"/>
</dbReference>
<dbReference type="Proteomes" id="UP000515154">
    <property type="component" value="Linkage group LG7"/>
</dbReference>
<feature type="compositionally biased region" description="Basic and acidic residues" evidence="5">
    <location>
        <begin position="944"/>
        <end position="958"/>
    </location>
</feature>
<dbReference type="PROSITE" id="PS50082">
    <property type="entry name" value="WD_REPEATS_2"/>
    <property type="match status" value="4"/>
</dbReference>
<dbReference type="PANTHER" id="PTHR19872">
    <property type="entry name" value="UBIQUITIN LIGASE SPECIFICITY FACTOR/HREP PROTEIN"/>
    <property type="match status" value="1"/>
</dbReference>
<feature type="compositionally biased region" description="Polar residues" evidence="5">
    <location>
        <begin position="899"/>
        <end position="916"/>
    </location>
</feature>
<feature type="coiled-coil region" evidence="4">
    <location>
        <begin position="1097"/>
        <end position="1131"/>
    </location>
</feature>
<dbReference type="Gene3D" id="1.20.1280.50">
    <property type="match status" value="1"/>
</dbReference>
<dbReference type="Pfam" id="PF00646">
    <property type="entry name" value="F-box"/>
    <property type="match status" value="1"/>
</dbReference>
<keyword evidence="1 3" id="KW-0853">WD repeat</keyword>
<evidence type="ECO:0000259" key="6">
    <source>
        <dbReference type="PROSITE" id="PS50181"/>
    </source>
</evidence>
<gene>
    <name evidence="8" type="primary">LOC115214144</name>
</gene>
<feature type="compositionally biased region" description="Polar residues" evidence="5">
    <location>
        <begin position="818"/>
        <end position="832"/>
    </location>
</feature>
<feature type="domain" description="F-box" evidence="6">
    <location>
        <begin position="249"/>
        <end position="298"/>
    </location>
</feature>
<dbReference type="RefSeq" id="XP_036360614.1">
    <property type="nucleotide sequence ID" value="XM_036504721.1"/>
</dbReference>
<feature type="region of interest" description="Disordered" evidence="5">
    <location>
        <begin position="939"/>
        <end position="958"/>
    </location>
</feature>
<evidence type="ECO:0000256" key="3">
    <source>
        <dbReference type="PROSITE-ProRule" id="PRU00221"/>
    </source>
</evidence>
<feature type="repeat" description="WD" evidence="3">
    <location>
        <begin position="604"/>
        <end position="626"/>
    </location>
</feature>
<dbReference type="PROSITE" id="PS00678">
    <property type="entry name" value="WD_REPEATS_1"/>
    <property type="match status" value="2"/>
</dbReference>
<dbReference type="InterPro" id="IPR015943">
    <property type="entry name" value="WD40/YVTN_repeat-like_dom_sf"/>
</dbReference>
<feature type="compositionally biased region" description="Polar residues" evidence="5">
    <location>
        <begin position="779"/>
        <end position="788"/>
    </location>
</feature>
<dbReference type="SUPFAM" id="SSF81383">
    <property type="entry name" value="F-box domain"/>
    <property type="match status" value="1"/>
</dbReference>
<dbReference type="InterPro" id="IPR020472">
    <property type="entry name" value="WD40_PAC1"/>
</dbReference>
<dbReference type="AlphaFoldDB" id="A0A7E6EYX3"/>
<dbReference type="SUPFAM" id="SSF50978">
    <property type="entry name" value="WD40 repeat-like"/>
    <property type="match status" value="1"/>
</dbReference>
<dbReference type="CDD" id="cd00200">
    <property type="entry name" value="WD40"/>
    <property type="match status" value="1"/>
</dbReference>
<name>A0A7E6EYX3_9MOLL</name>
<dbReference type="Gene3D" id="2.130.10.10">
    <property type="entry name" value="YVTN repeat-like/Quinoprotein amine dehydrogenase"/>
    <property type="match status" value="1"/>
</dbReference>
<dbReference type="PRINTS" id="PR00320">
    <property type="entry name" value="GPROTEINBRPT"/>
</dbReference>
<feature type="repeat" description="WD" evidence="3">
    <location>
        <begin position="506"/>
        <end position="545"/>
    </location>
</feature>
<evidence type="ECO:0000256" key="5">
    <source>
        <dbReference type="SAM" id="MobiDB-lite"/>
    </source>
</evidence>
<proteinExistence type="predicted"/>
<sequence>MEKFSTNENNTMKNILSRMSRKLSKPLKHDLKLGLRSGCQSNCEETSELNRGDQFKLCDYCVRKRQLKEFNQWFPRLSEDNKQRCILGFVQRLSSHIEILRHLCRMMAPTFKKDYVYACCRLITGQETTQSVFGINQTLSDNFSDKVIESTLKGYDDMSAQNKLNFLVAVLQSCDMHHIYLVYNLVTTLVQADNTRSLKKNVQISPAIKQKDILIDTGQNTSRPNEKTTEWSTNLTKRSKRGTNLFQFKDLIGQLPAPLAKYILSMLDEVSLRNATKVSSKWRTLVKQLMKEAVLSQQVAEEALLLQGAMSHGVNPTYAKDIDVIVPNVCSQTWNVIYNGEPTIDISSLNEVNFEAAFSGISTRKVIMEEKNIFCGAYNVMILQNKRDNQRVIHTDGGELLAVSSEDHKIRFINATTGKDIGPTISGHAGSIHCLHLCEKKRIILSGSYDTSIRCWSIDSGRCQKIYRGHRSTVLCVRLFKDAVVSGSKDASCRLWDLNTGKCLKVMRHLKAVRSVAISGELVISGCDEGEVKVWHRGTGQMVKKLKGHSSSIMCLKFDRWHIVSGDKDGYAMAWSSQGNHSRCLSVFKHPKEVWCIELAFLRVVTGSDDGRIRIWNLITGQCCRIMRGNSQSDPILHLFPVANRLTVNTHTKILTLIFEEIEWNYDLENDSLPPLTQYTGSSHHSRNEKWQYLNWSENRIGSDSFSNSNLSKSFSLLGQKSNSQIQRMSISEDSKSFQLNRKVKSFRTNHLAISKYNLKNRLSHSAQSDYGSKDKMAHSSQNCQRTSSKLKKKDATWQQKSKSESDMKTDSVKKSAVISNNVSQIDQNGENLKSDEETDQELTLVRRLSWSFDPPKIVESKEVTLLETKSLLRSQIRSKTKVKIPEFIRLTRQAYQQQSKLTDVTPSKTHRSFSSPGKIDPRTRISLDQVFLSQLKDCGSSNENKENNDDDPKGKTEARIMTKTTVLTKFVTKYTKTKAKFEMQSPKVKSTIPRGWTTSPAPTWFLLEQDSKSCVIRPFTAFTKNAKSDSDLLLKRGIHSSDSLMQPVQRLIPSKQQMDKIAELQAKYRLRCESRRQDSMIHGRVRLCDDPLRDYAEFHLKTYQEENQEIEEMERKKKCLEMEQKQKQEQKQIAHWLAFSKGLRTSS</sequence>